<feature type="domain" description="tRNA synthetases class I catalytic" evidence="4">
    <location>
        <begin position="15"/>
        <end position="376"/>
    </location>
</feature>
<dbReference type="GO" id="GO:0004817">
    <property type="term" value="F:cysteine-tRNA ligase activity"/>
    <property type="evidence" value="ECO:0007669"/>
    <property type="project" value="TreeGrafter"/>
</dbReference>
<dbReference type="Gene3D" id="3.40.50.620">
    <property type="entry name" value="HUPs"/>
    <property type="match status" value="1"/>
</dbReference>
<accession>A0A292Q5V2</accession>
<dbReference type="InterPro" id="IPR024909">
    <property type="entry name" value="Cys-tRNA/MSH_ligase"/>
</dbReference>
<organism evidence="5 6">
    <name type="scientific">Tuber aestivum</name>
    <name type="common">summer truffle</name>
    <dbReference type="NCBI Taxonomy" id="59557"/>
    <lineage>
        <taxon>Eukaryota</taxon>
        <taxon>Fungi</taxon>
        <taxon>Dikarya</taxon>
        <taxon>Ascomycota</taxon>
        <taxon>Pezizomycotina</taxon>
        <taxon>Pezizomycetes</taxon>
        <taxon>Pezizales</taxon>
        <taxon>Tuberaceae</taxon>
        <taxon>Tuber</taxon>
    </lineage>
</organism>
<evidence type="ECO:0000259" key="4">
    <source>
        <dbReference type="Pfam" id="PF01406"/>
    </source>
</evidence>
<dbReference type="GO" id="GO:0006423">
    <property type="term" value="P:cysteinyl-tRNA aminoacylation"/>
    <property type="evidence" value="ECO:0007669"/>
    <property type="project" value="TreeGrafter"/>
</dbReference>
<dbReference type="InterPro" id="IPR032678">
    <property type="entry name" value="tRNA-synt_1_cat_dom"/>
</dbReference>
<dbReference type="GO" id="GO:0005737">
    <property type="term" value="C:cytoplasm"/>
    <property type="evidence" value="ECO:0007669"/>
    <property type="project" value="TreeGrafter"/>
</dbReference>
<dbReference type="InterPro" id="IPR014729">
    <property type="entry name" value="Rossmann-like_a/b/a_fold"/>
</dbReference>
<dbReference type="PANTHER" id="PTHR10890:SF3">
    <property type="entry name" value="CYSTEINE--TRNA LIGASE, CYTOPLASMIC"/>
    <property type="match status" value="1"/>
</dbReference>
<dbReference type="SUPFAM" id="SSF52374">
    <property type="entry name" value="Nucleotidylyl transferase"/>
    <property type="match status" value="1"/>
</dbReference>
<protein>
    <recommendedName>
        <fullName evidence="4">tRNA synthetases class I catalytic domain-containing protein</fullName>
    </recommendedName>
</protein>
<dbReference type="AlphaFoldDB" id="A0A292Q5V2"/>
<dbReference type="EMBL" id="LN890949">
    <property type="protein sequence ID" value="CUS15186.1"/>
    <property type="molecule type" value="Genomic_DNA"/>
</dbReference>
<keyword evidence="1" id="KW-0436">Ligase</keyword>
<evidence type="ECO:0000256" key="3">
    <source>
        <dbReference type="ARBA" id="ARBA00022840"/>
    </source>
</evidence>
<evidence type="ECO:0000313" key="6">
    <source>
        <dbReference type="Proteomes" id="UP001412239"/>
    </source>
</evidence>
<evidence type="ECO:0000256" key="2">
    <source>
        <dbReference type="ARBA" id="ARBA00022741"/>
    </source>
</evidence>
<proteinExistence type="predicted"/>
<evidence type="ECO:0000313" key="5">
    <source>
        <dbReference type="EMBL" id="CUS15186.1"/>
    </source>
</evidence>
<dbReference type="GO" id="GO:0005524">
    <property type="term" value="F:ATP binding"/>
    <property type="evidence" value="ECO:0007669"/>
    <property type="project" value="UniProtKB-KW"/>
</dbReference>
<evidence type="ECO:0000256" key="1">
    <source>
        <dbReference type="ARBA" id="ARBA00022598"/>
    </source>
</evidence>
<dbReference type="PANTHER" id="PTHR10890">
    <property type="entry name" value="CYSTEINYL-TRNA SYNTHETASE"/>
    <property type="match status" value="1"/>
</dbReference>
<keyword evidence="6" id="KW-1185">Reference proteome</keyword>
<dbReference type="Pfam" id="PF01406">
    <property type="entry name" value="tRNA-synt_1e"/>
    <property type="match status" value="1"/>
</dbReference>
<keyword evidence="3" id="KW-0067">ATP-binding</keyword>
<name>A0A292Q5V2_9PEZI</name>
<sequence length="376" mass="42098">MKETNLFVPIDACGREITGYCWGPKVYDAGNLDHARNYVTTGVLRRILRDYFGFEVQFVQNVTDVDDKTILRARQQHLLEEFISQDPSITPEVMSTVSVAWTASLILRIGPTSAEKEIMSLVFKERERKRSPSAKPEEEEKVILDERSTKSKMHVTTLHAVSFLLRKTTEDLRDFRSATSSILLPYLDSSNQGRGYSPEVFSKLASFWENHFNEDMATLNVLPPTMVTHVSEFIPENVAFEKKLVDMGFAYPRVDGSVYFDIAAYEAAGHHYAKLQPWNKGNETLIADDEGALASDKTTALPNIVEAGAEGKPKPLASKKKPQDFALWKAFKAEKPGEPSWDSPWGKGRPGWHIECSVMGSEVLGGRINIHSGGID</sequence>
<gene>
    <name evidence="5" type="ORF">GSTUAT00000653001</name>
</gene>
<reference evidence="5" key="1">
    <citation type="submission" date="2015-10" db="EMBL/GenBank/DDBJ databases">
        <authorList>
            <person name="Regsiter A."/>
            <person name="william w."/>
        </authorList>
    </citation>
    <scope>NUCLEOTIDE SEQUENCE</scope>
    <source>
        <strain evidence="5">Montdore</strain>
    </source>
</reference>
<dbReference type="Proteomes" id="UP001412239">
    <property type="component" value="Unassembled WGS sequence"/>
</dbReference>
<keyword evidence="2" id="KW-0547">Nucleotide-binding</keyword>